<evidence type="ECO:0000313" key="4">
    <source>
        <dbReference type="EMBL" id="MFB9676367.1"/>
    </source>
</evidence>
<dbReference type="RefSeq" id="WP_344745206.1">
    <property type="nucleotide sequence ID" value="NZ_BAAAWW010000060.1"/>
</dbReference>
<dbReference type="Gene3D" id="2.30.110.10">
    <property type="entry name" value="Electron Transport, Fmn-binding Protein, Chain A"/>
    <property type="match status" value="1"/>
</dbReference>
<evidence type="ECO:0000256" key="2">
    <source>
        <dbReference type="ARBA" id="ARBA00023002"/>
    </source>
</evidence>
<keyword evidence="2" id="KW-0560">Oxidoreductase</keyword>
<comment type="caution">
    <text evidence="4">The sequence shown here is derived from an EMBL/GenBank/DDBJ whole genome shotgun (WGS) entry which is preliminary data.</text>
</comment>
<dbReference type="InterPro" id="IPR002563">
    <property type="entry name" value="Flavin_Rdtase-like_dom"/>
</dbReference>
<dbReference type="Pfam" id="PF01613">
    <property type="entry name" value="Flavin_Reduct"/>
    <property type="match status" value="1"/>
</dbReference>
<keyword evidence="5" id="KW-1185">Reference proteome</keyword>
<protein>
    <submittedName>
        <fullName evidence="4">Flavin reductase family protein</fullName>
    </submittedName>
</protein>
<evidence type="ECO:0000259" key="3">
    <source>
        <dbReference type="SMART" id="SM00903"/>
    </source>
</evidence>
<dbReference type="InterPro" id="IPR012349">
    <property type="entry name" value="Split_barrel_FMN-bd"/>
</dbReference>
<reference evidence="4 5" key="1">
    <citation type="submission" date="2024-09" db="EMBL/GenBank/DDBJ databases">
        <authorList>
            <person name="Sun Q."/>
            <person name="Mori K."/>
        </authorList>
    </citation>
    <scope>NUCLEOTIDE SEQUENCE [LARGE SCALE GENOMIC DNA]</scope>
    <source>
        <strain evidence="4 5">JCM 3028</strain>
    </source>
</reference>
<sequence>MGMPHPGPGSVPVDSALLREVMRRFATGVAIVATVDQDRPYAASVNSLTSVSLEPPLILVCLKIGSNTCAAIERSGRFSVCVLAEQHEEHSRRFAGSQPAMDDPAFELVDGLPVIRGALAGMLCEVESTQRKGDHVIVIGQVVRTHHEHDTPLLFFNSRYHRLASGEPA</sequence>
<comment type="similarity">
    <text evidence="1">Belongs to the non-flavoprotein flavin reductase family.</text>
</comment>
<dbReference type="Proteomes" id="UP001589610">
    <property type="component" value="Unassembled WGS sequence"/>
</dbReference>
<dbReference type="SUPFAM" id="SSF50475">
    <property type="entry name" value="FMN-binding split barrel"/>
    <property type="match status" value="1"/>
</dbReference>
<accession>A0ABV5TBE3</accession>
<dbReference type="EMBL" id="JBHMBS010000005">
    <property type="protein sequence ID" value="MFB9676367.1"/>
    <property type="molecule type" value="Genomic_DNA"/>
</dbReference>
<name>A0ABV5TBE3_9ACTN</name>
<gene>
    <name evidence="4" type="ORF">ACFFRH_12800</name>
</gene>
<evidence type="ECO:0000313" key="5">
    <source>
        <dbReference type="Proteomes" id="UP001589610"/>
    </source>
</evidence>
<evidence type="ECO:0000256" key="1">
    <source>
        <dbReference type="ARBA" id="ARBA00008898"/>
    </source>
</evidence>
<organism evidence="4 5">
    <name type="scientific">Streptosporangium vulgare</name>
    <dbReference type="NCBI Taxonomy" id="46190"/>
    <lineage>
        <taxon>Bacteria</taxon>
        <taxon>Bacillati</taxon>
        <taxon>Actinomycetota</taxon>
        <taxon>Actinomycetes</taxon>
        <taxon>Streptosporangiales</taxon>
        <taxon>Streptosporangiaceae</taxon>
        <taxon>Streptosporangium</taxon>
    </lineage>
</organism>
<dbReference type="PANTHER" id="PTHR30466:SF11">
    <property type="entry name" value="FLAVIN-DEPENDENT MONOOXYGENASE, REDUCTASE SUBUNIT HSAB"/>
    <property type="match status" value="1"/>
</dbReference>
<dbReference type="InterPro" id="IPR050268">
    <property type="entry name" value="NADH-dep_flavin_reductase"/>
</dbReference>
<proteinExistence type="inferred from homology"/>
<feature type="domain" description="Flavin reductase like" evidence="3">
    <location>
        <begin position="22"/>
        <end position="162"/>
    </location>
</feature>
<dbReference type="PANTHER" id="PTHR30466">
    <property type="entry name" value="FLAVIN REDUCTASE"/>
    <property type="match status" value="1"/>
</dbReference>
<dbReference type="SMART" id="SM00903">
    <property type="entry name" value="Flavin_Reduct"/>
    <property type="match status" value="1"/>
</dbReference>